<proteinExistence type="predicted"/>
<keyword evidence="2" id="KW-1185">Reference proteome</keyword>
<dbReference type="Proteomes" id="UP000616151">
    <property type="component" value="Unassembled WGS sequence"/>
</dbReference>
<evidence type="ECO:0000313" key="2">
    <source>
        <dbReference type="Proteomes" id="UP000616151"/>
    </source>
</evidence>
<evidence type="ECO:0000313" key="1">
    <source>
        <dbReference type="EMBL" id="MBK1868707.1"/>
    </source>
</evidence>
<name>A0ACC5R7W0_9HYPH</name>
<gene>
    <name evidence="1" type="ORF">JHL16_20290</name>
</gene>
<sequence>MDKQSYFDANRKSWDERVAIHRRDDTKFYDVEQFIAGKDSLSPIEAAEIGDVKGLRIAHLQCHFGLDSISLARRGASVTGLDFSPAAVAEARALAERLGVDAQFVEGNVYDARDLLAGEFDRVYVTWGAINWLPDIALWAKVVASLLKPGGKLYLAETHQTILSLDWVEERIVPRYDWRTPKEAPIVEEVATTYTGAADELANKKTYSWQHPLSDIINGLIAAGLTLNWFREHAALVWPLFPNMKAGEDGLYRLPADHVQLPLAFSLEARKG</sequence>
<accession>A0ACC5R7W0</accession>
<organism evidence="1 2">
    <name type="scientific">Taklimakanibacter albus</name>
    <dbReference type="NCBI Taxonomy" id="2800327"/>
    <lineage>
        <taxon>Bacteria</taxon>
        <taxon>Pseudomonadati</taxon>
        <taxon>Pseudomonadota</taxon>
        <taxon>Alphaproteobacteria</taxon>
        <taxon>Hyphomicrobiales</taxon>
        <taxon>Aestuariivirgaceae</taxon>
        <taxon>Taklimakanibacter</taxon>
    </lineage>
</organism>
<keyword evidence="1" id="KW-0489">Methyltransferase</keyword>
<dbReference type="EMBL" id="JAENHL010000007">
    <property type="protein sequence ID" value="MBK1868707.1"/>
    <property type="molecule type" value="Genomic_DNA"/>
</dbReference>
<reference evidence="1" key="1">
    <citation type="submission" date="2021-01" db="EMBL/GenBank/DDBJ databases">
        <authorList>
            <person name="Sun Q."/>
        </authorList>
    </citation>
    <scope>NUCLEOTIDE SEQUENCE</scope>
    <source>
        <strain evidence="1">YIM B02566</strain>
    </source>
</reference>
<comment type="caution">
    <text evidence="1">The sequence shown here is derived from an EMBL/GenBank/DDBJ whole genome shotgun (WGS) entry which is preliminary data.</text>
</comment>
<protein>
    <submittedName>
        <fullName evidence="1">Class I SAM-dependent methyltransferase</fullName>
    </submittedName>
</protein>
<keyword evidence="1" id="KW-0808">Transferase</keyword>